<dbReference type="AlphaFoldDB" id="A0A6A5RLT0"/>
<keyword evidence="2" id="KW-1185">Reference proteome</keyword>
<sequence>MPGLTLINFLFFREEEGHRWRKLIGELEESRVVIIEEAENGGNVGIYEKRLAEVEGEMRLRPGLGSQQAQANAQLPDCPLKWDRGL</sequence>
<dbReference type="RefSeq" id="XP_033447568.1">
    <property type="nucleotide sequence ID" value="XM_033592922.1"/>
</dbReference>
<accession>A0A6A5RLT0</accession>
<reference evidence="1" key="1">
    <citation type="journal article" date="2020" name="Stud. Mycol.">
        <title>101 Dothideomycetes genomes: a test case for predicting lifestyles and emergence of pathogens.</title>
        <authorList>
            <person name="Haridas S."/>
            <person name="Albert R."/>
            <person name="Binder M."/>
            <person name="Bloem J."/>
            <person name="Labutti K."/>
            <person name="Salamov A."/>
            <person name="Andreopoulos B."/>
            <person name="Baker S."/>
            <person name="Barry K."/>
            <person name="Bills G."/>
            <person name="Bluhm B."/>
            <person name="Cannon C."/>
            <person name="Castanera R."/>
            <person name="Culley D."/>
            <person name="Daum C."/>
            <person name="Ezra D."/>
            <person name="Gonzalez J."/>
            <person name="Henrissat B."/>
            <person name="Kuo A."/>
            <person name="Liang C."/>
            <person name="Lipzen A."/>
            <person name="Lutzoni F."/>
            <person name="Magnuson J."/>
            <person name="Mondo S."/>
            <person name="Nolan M."/>
            <person name="Ohm R."/>
            <person name="Pangilinan J."/>
            <person name="Park H.-J."/>
            <person name="Ramirez L."/>
            <person name="Alfaro M."/>
            <person name="Sun H."/>
            <person name="Tritt A."/>
            <person name="Yoshinaga Y."/>
            <person name="Zwiers L.-H."/>
            <person name="Turgeon B."/>
            <person name="Goodwin S."/>
            <person name="Spatafora J."/>
            <person name="Crous P."/>
            <person name="Grigoriev I."/>
        </authorList>
    </citation>
    <scope>NUCLEOTIDE SEQUENCE</scope>
    <source>
        <strain evidence="1">CBS 183.55</strain>
    </source>
</reference>
<organism evidence="1 2">
    <name type="scientific">Didymella exigua CBS 183.55</name>
    <dbReference type="NCBI Taxonomy" id="1150837"/>
    <lineage>
        <taxon>Eukaryota</taxon>
        <taxon>Fungi</taxon>
        <taxon>Dikarya</taxon>
        <taxon>Ascomycota</taxon>
        <taxon>Pezizomycotina</taxon>
        <taxon>Dothideomycetes</taxon>
        <taxon>Pleosporomycetidae</taxon>
        <taxon>Pleosporales</taxon>
        <taxon>Pleosporineae</taxon>
        <taxon>Didymellaceae</taxon>
        <taxon>Didymella</taxon>
    </lineage>
</organism>
<protein>
    <submittedName>
        <fullName evidence="1">Uncharacterized protein</fullName>
    </submittedName>
</protein>
<gene>
    <name evidence="1" type="ORF">M421DRAFT_421716</name>
</gene>
<name>A0A6A5RLT0_9PLEO</name>
<dbReference type="OrthoDB" id="5244524at2759"/>
<dbReference type="Proteomes" id="UP000800082">
    <property type="component" value="Unassembled WGS sequence"/>
</dbReference>
<evidence type="ECO:0000313" key="1">
    <source>
        <dbReference type="EMBL" id="KAF1927316.1"/>
    </source>
</evidence>
<dbReference type="EMBL" id="ML978972">
    <property type="protein sequence ID" value="KAF1927316.1"/>
    <property type="molecule type" value="Genomic_DNA"/>
</dbReference>
<evidence type="ECO:0000313" key="2">
    <source>
        <dbReference type="Proteomes" id="UP000800082"/>
    </source>
</evidence>
<dbReference type="GeneID" id="54350590"/>
<proteinExistence type="predicted"/>